<dbReference type="EMBL" id="LXQA010230218">
    <property type="protein sequence ID" value="MCI36078.1"/>
    <property type="molecule type" value="Genomic_DNA"/>
</dbReference>
<name>A0A392RHJ6_9FABA</name>
<accession>A0A392RHJ6</accession>
<comment type="caution">
    <text evidence="1">The sequence shown here is derived from an EMBL/GenBank/DDBJ whole genome shotgun (WGS) entry which is preliminary data.</text>
</comment>
<feature type="non-terminal residue" evidence="1">
    <location>
        <position position="1"/>
    </location>
</feature>
<sequence length="59" mass="6707">DRPRVARCKEEGRNFSLSLVRCAGRHGAVHRFVRLQLVIELRWTRVAQIHAASIVNSGL</sequence>
<evidence type="ECO:0000313" key="2">
    <source>
        <dbReference type="Proteomes" id="UP000265520"/>
    </source>
</evidence>
<organism evidence="1 2">
    <name type="scientific">Trifolium medium</name>
    <dbReference type="NCBI Taxonomy" id="97028"/>
    <lineage>
        <taxon>Eukaryota</taxon>
        <taxon>Viridiplantae</taxon>
        <taxon>Streptophyta</taxon>
        <taxon>Embryophyta</taxon>
        <taxon>Tracheophyta</taxon>
        <taxon>Spermatophyta</taxon>
        <taxon>Magnoliopsida</taxon>
        <taxon>eudicotyledons</taxon>
        <taxon>Gunneridae</taxon>
        <taxon>Pentapetalae</taxon>
        <taxon>rosids</taxon>
        <taxon>fabids</taxon>
        <taxon>Fabales</taxon>
        <taxon>Fabaceae</taxon>
        <taxon>Papilionoideae</taxon>
        <taxon>50 kb inversion clade</taxon>
        <taxon>NPAAA clade</taxon>
        <taxon>Hologalegina</taxon>
        <taxon>IRL clade</taxon>
        <taxon>Trifolieae</taxon>
        <taxon>Trifolium</taxon>
    </lineage>
</organism>
<protein>
    <submittedName>
        <fullName evidence="1">Uncharacterized protein</fullName>
    </submittedName>
</protein>
<dbReference type="Proteomes" id="UP000265520">
    <property type="component" value="Unassembled WGS sequence"/>
</dbReference>
<proteinExistence type="predicted"/>
<keyword evidence="2" id="KW-1185">Reference proteome</keyword>
<dbReference type="AlphaFoldDB" id="A0A392RHJ6"/>
<reference evidence="1 2" key="1">
    <citation type="journal article" date="2018" name="Front. Plant Sci.">
        <title>Red Clover (Trifolium pratense) and Zigzag Clover (T. medium) - A Picture of Genomic Similarities and Differences.</title>
        <authorList>
            <person name="Dluhosova J."/>
            <person name="Istvanek J."/>
            <person name="Nedelnik J."/>
            <person name="Repkova J."/>
        </authorList>
    </citation>
    <scope>NUCLEOTIDE SEQUENCE [LARGE SCALE GENOMIC DNA]</scope>
    <source>
        <strain evidence="2">cv. 10/8</strain>
        <tissue evidence="1">Leaf</tissue>
    </source>
</reference>
<evidence type="ECO:0000313" key="1">
    <source>
        <dbReference type="EMBL" id="MCI36078.1"/>
    </source>
</evidence>